<sequence>MLNRNLQPSSRHVRGFTVIELLIVIAIMIVATIVIVNRVQSARQSATVNSEAGNLSAIVSKTLSSFAGRPNYDKLTTAYLLAQNAFPSQMVNSGVVTHSWNGAVTITPSASKTSFDISYADVPTAACIELVSNVSRTYNEVTVEATATKSGADVADLTLTETACKSSPLVKITFNAS</sequence>
<dbReference type="RefSeq" id="WP_086929013.1">
    <property type="nucleotide sequence ID" value="NZ_CP021363.1"/>
</dbReference>
<dbReference type="InterPro" id="IPR012902">
    <property type="entry name" value="N_methyl_site"/>
</dbReference>
<dbReference type="Proteomes" id="UP000194440">
    <property type="component" value="Plasmid pACP4.1"/>
</dbReference>
<protein>
    <recommendedName>
        <fullName evidence="2">Type 4 secretion system PilS N-terminal domain-containing protein</fullName>
    </recommendedName>
</protein>
<dbReference type="AlphaFoldDB" id="A0A240UJL5"/>
<dbReference type="InterPro" id="IPR014911">
    <property type="entry name" value="PilS_N"/>
</dbReference>
<geneLocation type="plasmid" evidence="3 4">
    <name>pACP4.1</name>
</geneLocation>
<feature type="domain" description="Type 4 secretion system PilS N-terminal" evidence="2">
    <location>
        <begin position="48"/>
        <end position="173"/>
    </location>
</feature>
<gene>
    <name evidence="3" type="ORF">CBP36_19950</name>
</gene>
<evidence type="ECO:0000256" key="1">
    <source>
        <dbReference type="SAM" id="Phobius"/>
    </source>
</evidence>
<dbReference type="Gene3D" id="3.30.1690.10">
    <property type="entry name" value="TcpA-like pilin"/>
    <property type="match status" value="1"/>
</dbReference>
<dbReference type="Pfam" id="PF08805">
    <property type="entry name" value="PilS"/>
    <property type="match status" value="1"/>
</dbReference>
<proteinExistence type="predicted"/>
<evidence type="ECO:0000313" key="3">
    <source>
        <dbReference type="EMBL" id="ART61242.1"/>
    </source>
</evidence>
<name>A0A240UJL5_9BURK</name>
<keyword evidence="1" id="KW-0812">Transmembrane</keyword>
<dbReference type="OrthoDB" id="6464241at2"/>
<dbReference type="Pfam" id="PF07963">
    <property type="entry name" value="N_methyl"/>
    <property type="match status" value="1"/>
</dbReference>
<evidence type="ECO:0000313" key="4">
    <source>
        <dbReference type="Proteomes" id="UP000194440"/>
    </source>
</evidence>
<accession>A0A240UJL5</accession>
<keyword evidence="4" id="KW-1185">Reference proteome</keyword>
<keyword evidence="1" id="KW-1133">Transmembrane helix</keyword>
<dbReference type="EMBL" id="CP021367">
    <property type="protein sequence ID" value="ART61242.1"/>
    <property type="molecule type" value="Genomic_DNA"/>
</dbReference>
<evidence type="ECO:0000259" key="2">
    <source>
        <dbReference type="Pfam" id="PF08805"/>
    </source>
</evidence>
<keyword evidence="1" id="KW-0472">Membrane</keyword>
<keyword evidence="3" id="KW-0614">Plasmid</keyword>
<dbReference type="KEGG" id="acip:CBP36_19950"/>
<organism evidence="3 4">
    <name type="scientific">Acidovorax carolinensis</name>
    <dbReference type="NCBI Taxonomy" id="553814"/>
    <lineage>
        <taxon>Bacteria</taxon>
        <taxon>Pseudomonadati</taxon>
        <taxon>Pseudomonadota</taxon>
        <taxon>Betaproteobacteria</taxon>
        <taxon>Burkholderiales</taxon>
        <taxon>Comamonadaceae</taxon>
        <taxon>Acidovorax</taxon>
    </lineage>
</organism>
<dbReference type="KEGG" id="acis:CBP35_19920"/>
<dbReference type="InterPro" id="IPR045584">
    <property type="entry name" value="Pilin-like"/>
</dbReference>
<dbReference type="SUPFAM" id="SSF54523">
    <property type="entry name" value="Pili subunits"/>
    <property type="match status" value="1"/>
</dbReference>
<reference evidence="3" key="1">
    <citation type="submission" date="2017-05" db="EMBL/GenBank/DDBJ databases">
        <title>Polyphasic characterization of four soil-derived phenanthrene-degrading Acidovorax strains and proposal of Acidovorax phenanthrenivorans sp. nov.</title>
        <authorList>
            <person name="Singleton D."/>
            <person name="Lee J."/>
            <person name="Dickey A.N."/>
            <person name="Stroud A."/>
            <person name="Scholl E.H."/>
            <person name="Wright F.A."/>
            <person name="Aitken M.D."/>
        </authorList>
    </citation>
    <scope>NUCLEOTIDE SEQUENCE</scope>
    <source>
        <strain evidence="3">P4</strain>
        <plasmid evidence="3">pACP4.1</plasmid>
    </source>
</reference>
<feature type="transmembrane region" description="Helical" evidence="1">
    <location>
        <begin position="12"/>
        <end position="36"/>
    </location>
</feature>